<keyword evidence="2" id="KW-1185">Reference proteome</keyword>
<dbReference type="Proteomes" id="UP000009231">
    <property type="component" value="Chromosome"/>
</dbReference>
<dbReference type="KEGG" id="mew:MSWAN_0708"/>
<dbReference type="RefSeq" id="WP_013825244.1">
    <property type="nucleotide sequence ID" value="NC_015574.1"/>
</dbReference>
<gene>
    <name evidence="1" type="ordered locus">MSWAN_0708</name>
</gene>
<organism evidence="1 2">
    <name type="scientific">Methanobacterium paludis (strain DSM 25820 / JCM 18151 / SWAN1)</name>
    <dbReference type="NCBI Taxonomy" id="868131"/>
    <lineage>
        <taxon>Archaea</taxon>
        <taxon>Methanobacteriati</taxon>
        <taxon>Methanobacteriota</taxon>
        <taxon>Methanomada group</taxon>
        <taxon>Methanobacteria</taxon>
        <taxon>Methanobacteriales</taxon>
        <taxon>Methanobacteriaceae</taxon>
        <taxon>Methanobacterium</taxon>
    </lineage>
</organism>
<sequence length="123" mass="14478">MVKLEEKQRKVKEKFQEIADEIKDQTIYTVSLSPNSKRFFLDYVDKDSKYHKSFDDYLDMVAGKIAEELKVCEEVTLKDVTDKLNDLEDSDFLKPTEDRVFIEIPLADDLEEIKERVKKILSP</sequence>
<dbReference type="EMBL" id="CP002772">
    <property type="protein sequence ID" value="AEG17742.1"/>
    <property type="molecule type" value="Genomic_DNA"/>
</dbReference>
<evidence type="ECO:0000313" key="2">
    <source>
        <dbReference type="Proteomes" id="UP000009231"/>
    </source>
</evidence>
<proteinExistence type="predicted"/>
<dbReference type="GeneID" id="10668200"/>
<dbReference type="AlphaFoldDB" id="F6D7G0"/>
<evidence type="ECO:0000313" key="1">
    <source>
        <dbReference type="EMBL" id="AEG17742.1"/>
    </source>
</evidence>
<accession>F6D7G0</accession>
<reference evidence="1 2" key="1">
    <citation type="journal article" date="2014" name="Int. J. Syst. Evol. Microbiol.">
        <title>Methanobacterium paludis sp. nov. and a novel strain of Methanobacterium lacus isolated from northern peatlands.</title>
        <authorList>
            <person name="Cadillo-Quiroz H."/>
            <person name="Brauer S.L."/>
            <person name="Goodson N."/>
            <person name="Yavitt J.B."/>
            <person name="Zinder S.H."/>
        </authorList>
    </citation>
    <scope>NUCLEOTIDE SEQUENCE [LARGE SCALE GENOMIC DNA]</scope>
    <source>
        <strain evidence="2">DSM 25820 / JCM 18151 / SWAN1</strain>
    </source>
</reference>
<name>F6D7G0_METPW</name>
<dbReference type="HOGENOM" id="CLU_2010129_0_0_2"/>
<protein>
    <submittedName>
        <fullName evidence="1">Uncharacterized protein</fullName>
    </submittedName>
</protein>